<organism evidence="1 2">
    <name type="scientific">Xylanimonas ulmi</name>
    <dbReference type="NCBI Taxonomy" id="228973"/>
    <lineage>
        <taxon>Bacteria</taxon>
        <taxon>Bacillati</taxon>
        <taxon>Actinomycetota</taxon>
        <taxon>Actinomycetes</taxon>
        <taxon>Micrococcales</taxon>
        <taxon>Promicromonosporaceae</taxon>
        <taxon>Xylanimonas</taxon>
    </lineage>
</organism>
<dbReference type="EMBL" id="SGWX01000001">
    <property type="protein sequence ID" value="RZS63111.1"/>
    <property type="molecule type" value="Genomic_DNA"/>
</dbReference>
<evidence type="ECO:0000313" key="1">
    <source>
        <dbReference type="EMBL" id="RZS63111.1"/>
    </source>
</evidence>
<evidence type="ECO:0000313" key="2">
    <source>
        <dbReference type="Proteomes" id="UP000293852"/>
    </source>
</evidence>
<dbReference type="Proteomes" id="UP000293852">
    <property type="component" value="Unassembled WGS sequence"/>
</dbReference>
<sequence length="211" mass="22547">MSITTTQRGRLRRMAGGLTIVLPGSWINVPLADPEETTAFVRRVVRERVGVADRLARMRRLTADDLVANARDAAKVGVHTYLMALELYPGIPFPAALLLFDASWPQGSAPAPDATAQEVGAALAAAFPDGELGHLSHGAVSRTATVTKEPIADTDSVRLTIDYRIPYPDRTRLLVGRATIPALPSAEPFATLIDAIVDSIQFPVASADAVR</sequence>
<name>A0A4Q7M6I4_9MICO</name>
<protein>
    <submittedName>
        <fullName evidence="1">Uncharacterized protein</fullName>
    </submittedName>
</protein>
<proteinExistence type="predicted"/>
<keyword evidence="2" id="KW-1185">Reference proteome</keyword>
<dbReference type="RefSeq" id="WP_130416518.1">
    <property type="nucleotide sequence ID" value="NZ_SGWX01000001.1"/>
</dbReference>
<dbReference type="OrthoDB" id="4977279at2"/>
<comment type="caution">
    <text evidence="1">The sequence shown here is derived from an EMBL/GenBank/DDBJ whole genome shotgun (WGS) entry which is preliminary data.</text>
</comment>
<accession>A0A4Q7M6I4</accession>
<reference evidence="1 2" key="1">
    <citation type="submission" date="2019-02" db="EMBL/GenBank/DDBJ databases">
        <title>Sequencing the genomes of 1000 actinobacteria strains.</title>
        <authorList>
            <person name="Klenk H.-P."/>
        </authorList>
    </citation>
    <scope>NUCLEOTIDE SEQUENCE [LARGE SCALE GENOMIC DNA]</scope>
    <source>
        <strain evidence="1 2">DSM 16932</strain>
    </source>
</reference>
<gene>
    <name evidence="1" type="ORF">EV386_3469</name>
</gene>
<dbReference type="AlphaFoldDB" id="A0A4Q7M6I4"/>